<dbReference type="InterPro" id="IPR022751">
    <property type="entry name" value="Alpha_mannosyltransferase"/>
</dbReference>
<comment type="pathway">
    <text evidence="2">Protein modification; protein glycosylation.</text>
</comment>
<organism evidence="7 8">
    <name type="scientific">Penicillium ucsense</name>
    <dbReference type="NCBI Taxonomy" id="2839758"/>
    <lineage>
        <taxon>Eukaryota</taxon>
        <taxon>Fungi</taxon>
        <taxon>Dikarya</taxon>
        <taxon>Ascomycota</taxon>
        <taxon>Pezizomycotina</taxon>
        <taxon>Eurotiomycetes</taxon>
        <taxon>Eurotiomycetidae</taxon>
        <taxon>Eurotiales</taxon>
        <taxon>Aspergillaceae</taxon>
        <taxon>Penicillium</taxon>
    </lineage>
</organism>
<dbReference type="PANTHER" id="PTHR31646">
    <property type="entry name" value="ALPHA-1,2-MANNOSYLTRANSFERASE MNN2"/>
    <property type="match status" value="1"/>
</dbReference>
<proteinExistence type="inferred from homology"/>
<dbReference type="OrthoDB" id="4484309at2759"/>
<evidence type="ECO:0000256" key="6">
    <source>
        <dbReference type="SAM" id="Phobius"/>
    </source>
</evidence>
<name>A0A8J8W946_9EURO</name>
<dbReference type="SUPFAM" id="SSF53448">
    <property type="entry name" value="Nucleotide-diphospho-sugar transferases"/>
    <property type="match status" value="1"/>
</dbReference>
<evidence type="ECO:0000256" key="4">
    <source>
        <dbReference type="ARBA" id="ARBA00022679"/>
    </source>
</evidence>
<evidence type="ECO:0000313" key="7">
    <source>
        <dbReference type="EMBL" id="KAF7717629.1"/>
    </source>
</evidence>
<keyword evidence="4 7" id="KW-0808">Transferase</keyword>
<comment type="caution">
    <text evidence="7">The sequence shown here is derived from an EMBL/GenBank/DDBJ whole genome shotgun (WGS) entry which is preliminary data.</text>
</comment>
<gene>
    <name evidence="7" type="ORF">PECM_003894</name>
</gene>
<sequence>MAIPRQYLRLRTVLFAVILTAGVVWFVSNWPSKIAIPHAFGHGSLDPFTGPATSQPLDLAKSQQLFWQQLHELVERHGPQAMPIVEYEKAPTEGFDPEDSQPLQNYLTVDSDDVSGIKIAHARFLAALADDPLASRVPYRPGTRGIVSTAGGAYLPVLVISLRMLRRTGSTLPMEVFLADEGEYEQEICDQVLPELNAQCVVLSQILTASPAKIEKYQFKPFAMLFSSFEEILFLDADAFPLQKPDQLLFDTEPFRTTGLVTWPDFWRLSVSPLFYEITGVEAPLRNLRQSTESGEVLLSKKTHGQTLLLVTYYNYWGPGYYYPLLSQGAAGEGDKETFVAAATVLQAPFYQVSERLVALGHRKSKEGGLAGSAMAQFNPVEDYQLHENGQSRLRGDEATQPGVFFIHANFPKFNPATIFDKHEVNPAFTDEGDYTRAWTIPEDVVGRYSENEDVEKAFWSEVKWTACELEDKFVTWRDRPRGSVCDGVVKYWQHVFE</sequence>
<keyword evidence="6" id="KW-0472">Membrane</keyword>
<dbReference type="GO" id="GO:0000026">
    <property type="term" value="F:alpha-1,2-mannosyltransferase activity"/>
    <property type="evidence" value="ECO:0007669"/>
    <property type="project" value="TreeGrafter"/>
</dbReference>
<dbReference type="EMBL" id="WIWV01000024">
    <property type="protein sequence ID" value="KAF7717629.1"/>
    <property type="molecule type" value="Genomic_DNA"/>
</dbReference>
<keyword evidence="8" id="KW-1185">Reference proteome</keyword>
<protein>
    <submittedName>
        <fullName evidence="7">Alpha-1,2-mannosyltransferase</fullName>
        <ecNumber evidence="7">2.4.1.-</ecNumber>
    </submittedName>
</protein>
<keyword evidence="6" id="KW-1133">Transmembrane helix</keyword>
<dbReference type="PANTHER" id="PTHR31646:SF5">
    <property type="entry name" value="(MNN2), PUTATIVE (AFU_ORTHOLOGUE AFUA_6G04450)-RELATED"/>
    <property type="match status" value="1"/>
</dbReference>
<reference evidence="7" key="1">
    <citation type="journal article" date="2020" name="Front. Microbiol.">
        <title>Gene regulatory networks of Penicillium echinulatum 2HH and Penicillium oxalicum 114-2 inferred by a computational biology approach.</title>
        <authorList>
            <person name="Lenz A.R."/>
            <person name="Galan-Vasquez E."/>
            <person name="Balbinot E."/>
            <person name="De Abreu F.P."/>
            <person name="De Oliveira N.S."/>
            <person name="Da Rosa L.O."/>
            <person name="De Avila E Silva S."/>
            <person name="Camassola M."/>
            <person name="Dillon A.J.P."/>
            <person name="Perez-Rueda E."/>
        </authorList>
    </citation>
    <scope>NUCLEOTIDE SEQUENCE</scope>
    <source>
        <strain evidence="7">S1M29</strain>
    </source>
</reference>
<comment type="subcellular location">
    <subcellularLocation>
        <location evidence="1">Golgi apparatus</location>
    </subcellularLocation>
</comment>
<evidence type="ECO:0000256" key="1">
    <source>
        <dbReference type="ARBA" id="ARBA00004555"/>
    </source>
</evidence>
<comment type="similarity">
    <text evidence="3">Belongs to the MNN1/MNT family.</text>
</comment>
<feature type="transmembrane region" description="Helical" evidence="6">
    <location>
        <begin position="12"/>
        <end position="30"/>
    </location>
</feature>
<keyword evidence="7" id="KW-0328">Glycosyltransferase</keyword>
<dbReference type="AlphaFoldDB" id="A0A8J8W946"/>
<keyword evidence="5" id="KW-0333">Golgi apparatus</keyword>
<dbReference type="InterPro" id="IPR029044">
    <property type="entry name" value="Nucleotide-diphossugar_trans"/>
</dbReference>
<evidence type="ECO:0000256" key="3">
    <source>
        <dbReference type="ARBA" id="ARBA00009105"/>
    </source>
</evidence>
<evidence type="ECO:0000256" key="5">
    <source>
        <dbReference type="ARBA" id="ARBA00023034"/>
    </source>
</evidence>
<keyword evidence="6" id="KW-0812">Transmembrane</keyword>
<dbReference type="GO" id="GO:0046354">
    <property type="term" value="P:mannan biosynthetic process"/>
    <property type="evidence" value="ECO:0007669"/>
    <property type="project" value="TreeGrafter"/>
</dbReference>
<dbReference type="GO" id="GO:0005794">
    <property type="term" value="C:Golgi apparatus"/>
    <property type="evidence" value="ECO:0007669"/>
    <property type="project" value="UniProtKB-SubCell"/>
</dbReference>
<dbReference type="Proteomes" id="UP000631181">
    <property type="component" value="Unassembled WGS sequence"/>
</dbReference>
<evidence type="ECO:0000313" key="8">
    <source>
        <dbReference type="Proteomes" id="UP000631181"/>
    </source>
</evidence>
<dbReference type="EC" id="2.4.1.-" evidence="7"/>
<evidence type="ECO:0000256" key="2">
    <source>
        <dbReference type="ARBA" id="ARBA00004922"/>
    </source>
</evidence>
<dbReference type="Pfam" id="PF11051">
    <property type="entry name" value="Mannosyl_trans3"/>
    <property type="match status" value="2"/>
</dbReference>
<accession>A0A8J8W946</accession>